<organism evidence="2 3">
    <name type="scientific">Hibiscus sabdariffa</name>
    <name type="common">roselle</name>
    <dbReference type="NCBI Taxonomy" id="183260"/>
    <lineage>
        <taxon>Eukaryota</taxon>
        <taxon>Viridiplantae</taxon>
        <taxon>Streptophyta</taxon>
        <taxon>Embryophyta</taxon>
        <taxon>Tracheophyta</taxon>
        <taxon>Spermatophyta</taxon>
        <taxon>Magnoliopsida</taxon>
        <taxon>eudicotyledons</taxon>
        <taxon>Gunneridae</taxon>
        <taxon>Pentapetalae</taxon>
        <taxon>rosids</taxon>
        <taxon>malvids</taxon>
        <taxon>Malvales</taxon>
        <taxon>Malvaceae</taxon>
        <taxon>Malvoideae</taxon>
        <taxon>Hibiscus</taxon>
    </lineage>
</organism>
<feature type="compositionally biased region" description="Polar residues" evidence="1">
    <location>
        <begin position="15"/>
        <end position="27"/>
    </location>
</feature>
<evidence type="ECO:0000256" key="1">
    <source>
        <dbReference type="SAM" id="MobiDB-lite"/>
    </source>
</evidence>
<accession>A0ABR1ZDN1</accession>
<keyword evidence="3" id="KW-1185">Reference proteome</keyword>
<protein>
    <submittedName>
        <fullName evidence="2">Uncharacterized protein</fullName>
    </submittedName>
</protein>
<sequence>MKDERIPQWRRWPHPSNNGDSPTTTHNSDPKPPHSRDSDQREEIHKDLIADLESPTHLFIFSGLKEFHQLLEIEISEYTSMFFEFGFSPPLQVGK</sequence>
<dbReference type="Proteomes" id="UP001472677">
    <property type="component" value="Unassembled WGS sequence"/>
</dbReference>
<proteinExistence type="predicted"/>
<evidence type="ECO:0000313" key="2">
    <source>
        <dbReference type="EMBL" id="KAK8478441.1"/>
    </source>
</evidence>
<gene>
    <name evidence="2" type="ORF">V6N12_037936</name>
</gene>
<feature type="region of interest" description="Disordered" evidence="1">
    <location>
        <begin position="1"/>
        <end position="44"/>
    </location>
</feature>
<comment type="caution">
    <text evidence="2">The sequence shown here is derived from an EMBL/GenBank/DDBJ whole genome shotgun (WGS) entry which is preliminary data.</text>
</comment>
<name>A0ABR1ZDN1_9ROSI</name>
<feature type="compositionally biased region" description="Basic and acidic residues" evidence="1">
    <location>
        <begin position="28"/>
        <end position="44"/>
    </location>
</feature>
<reference evidence="2 3" key="1">
    <citation type="journal article" date="2024" name="G3 (Bethesda)">
        <title>Genome assembly of Hibiscus sabdariffa L. provides insights into metabolisms of medicinal natural products.</title>
        <authorList>
            <person name="Kim T."/>
        </authorList>
    </citation>
    <scope>NUCLEOTIDE SEQUENCE [LARGE SCALE GENOMIC DNA]</scope>
    <source>
        <strain evidence="2">TK-2024</strain>
        <tissue evidence="2">Old leaves</tissue>
    </source>
</reference>
<dbReference type="EMBL" id="JBBPBM010002495">
    <property type="protein sequence ID" value="KAK8478441.1"/>
    <property type="molecule type" value="Genomic_DNA"/>
</dbReference>
<evidence type="ECO:0000313" key="3">
    <source>
        <dbReference type="Proteomes" id="UP001472677"/>
    </source>
</evidence>